<accession>A0AAE7SWQ7</accession>
<feature type="transmembrane region" description="Helical" evidence="1">
    <location>
        <begin position="6"/>
        <end position="30"/>
    </location>
</feature>
<keyword evidence="1" id="KW-1133">Transmembrane helix</keyword>
<evidence type="ECO:0000256" key="1">
    <source>
        <dbReference type="SAM" id="Phobius"/>
    </source>
</evidence>
<name>A0AAE7SWQ7_9CAUD</name>
<evidence type="ECO:0000313" key="3">
    <source>
        <dbReference type="Proteomes" id="UP000828872"/>
    </source>
</evidence>
<dbReference type="EMBL" id="MZ399596">
    <property type="protein sequence ID" value="QXP45425.1"/>
    <property type="molecule type" value="Genomic_DNA"/>
</dbReference>
<proteinExistence type="predicted"/>
<gene>
    <name evidence="2" type="ORF">cd4_085</name>
</gene>
<sequence>MITYFFLFVNYYFVISPFLLIKCTSDFLLFNNNIFLKPCKAFFS</sequence>
<reference evidence="2 3" key="1">
    <citation type="journal article" date="2021" name="Microbiol. Resour. Announc.">
        <title>Genome Sequences of Bacteriophages cd2, cd3, and cd4, which Specifically Target Carnobacterium divergens.</title>
        <authorList>
            <person name="Zhang P."/>
            <person name="Britton A.P."/>
            <person name="Visser K.A."/>
            <person name="Welke C.A."/>
            <person name="Wassink H."/>
            <person name="Prins E."/>
            <person name="Yang X."/>
            <person name="Martin-Visscher L.A."/>
        </authorList>
    </citation>
    <scope>NUCLEOTIDE SEQUENCE [LARGE SCALE GENOMIC DNA]</scope>
    <source>
        <strain evidence="3">cd4</strain>
    </source>
</reference>
<keyword evidence="1" id="KW-0472">Membrane</keyword>
<organism evidence="2 3">
    <name type="scientific">Carnobacterium phage cd4</name>
    <dbReference type="NCBI Taxonomy" id="2849246"/>
    <lineage>
        <taxon>Viruses</taxon>
        <taxon>Duplodnaviria</taxon>
        <taxon>Heunggongvirae</taxon>
        <taxon>Uroviricota</taxon>
        <taxon>Caudoviricetes</taxon>
        <taxon>Carnodivirus</taxon>
        <taxon>Carnodivirus cd4-like</taxon>
    </lineage>
</organism>
<protein>
    <submittedName>
        <fullName evidence="2">Uncharacterized protein</fullName>
    </submittedName>
</protein>
<dbReference type="Proteomes" id="UP000828872">
    <property type="component" value="Segment"/>
</dbReference>
<keyword evidence="3" id="KW-1185">Reference proteome</keyword>
<keyword evidence="1" id="KW-0812">Transmembrane</keyword>
<evidence type="ECO:0000313" key="2">
    <source>
        <dbReference type="EMBL" id="QXP45425.1"/>
    </source>
</evidence>